<dbReference type="Pfam" id="PF00581">
    <property type="entry name" value="Rhodanese"/>
    <property type="match status" value="1"/>
</dbReference>
<keyword evidence="3" id="KW-0378">Hydrolase</keyword>
<dbReference type="GO" id="GO:0016787">
    <property type="term" value="F:hydrolase activity"/>
    <property type="evidence" value="ECO:0007669"/>
    <property type="project" value="UniProtKB-KW"/>
</dbReference>
<dbReference type="PROSITE" id="PS50206">
    <property type="entry name" value="RHODANESE_3"/>
    <property type="match status" value="1"/>
</dbReference>
<dbReference type="EMBL" id="CCDP010000002">
    <property type="protein sequence ID" value="CDQ40437.1"/>
    <property type="molecule type" value="Genomic_DNA"/>
</dbReference>
<evidence type="ECO:0000313" key="4">
    <source>
        <dbReference type="Proteomes" id="UP000028875"/>
    </source>
</evidence>
<dbReference type="GO" id="GO:0006749">
    <property type="term" value="P:glutathione metabolic process"/>
    <property type="evidence" value="ECO:0007669"/>
    <property type="project" value="InterPro"/>
</dbReference>
<dbReference type="Gene3D" id="3.60.15.10">
    <property type="entry name" value="Ribonuclease Z/Hydroxyacylglutathione hydrolase-like"/>
    <property type="match status" value="1"/>
</dbReference>
<dbReference type="Proteomes" id="UP000028875">
    <property type="component" value="Unassembled WGS sequence"/>
</dbReference>
<dbReference type="InterPro" id="IPR051682">
    <property type="entry name" value="Mito_Persulfide_Diox"/>
</dbReference>
<gene>
    <name evidence="3" type="primary">pksB_2</name>
    <name evidence="3" type="ORF">BN990_02761</name>
</gene>
<organism evidence="3 4">
    <name type="scientific">Virgibacillus massiliensis</name>
    <dbReference type="NCBI Taxonomy" id="1462526"/>
    <lineage>
        <taxon>Bacteria</taxon>
        <taxon>Bacillati</taxon>
        <taxon>Bacillota</taxon>
        <taxon>Bacilli</taxon>
        <taxon>Bacillales</taxon>
        <taxon>Bacillaceae</taxon>
        <taxon>Virgibacillus</taxon>
    </lineage>
</organism>
<dbReference type="Gene3D" id="3.40.250.10">
    <property type="entry name" value="Rhodanese-like domain"/>
    <property type="match status" value="1"/>
</dbReference>
<protein>
    <submittedName>
        <fullName evidence="3">Putative polyketide biosynthesis zinc-dependent hydrolase PksB</fullName>
    </submittedName>
</protein>
<feature type="compositionally biased region" description="Basic and acidic residues" evidence="1">
    <location>
        <begin position="356"/>
        <end position="366"/>
    </location>
</feature>
<feature type="domain" description="Rhodanese" evidence="2">
    <location>
        <begin position="16"/>
        <end position="112"/>
    </location>
</feature>
<dbReference type="GO" id="GO:0070813">
    <property type="term" value="P:hydrogen sulfide metabolic process"/>
    <property type="evidence" value="ECO:0007669"/>
    <property type="project" value="TreeGrafter"/>
</dbReference>
<reference evidence="4" key="2">
    <citation type="submission" date="2014-05" db="EMBL/GenBank/DDBJ databases">
        <title>Draft genome sequence of Virgibacillus massiliensis Vm-5.</title>
        <authorList>
            <person name="Khelaifia S."/>
            <person name="Croce O."/>
            <person name="Lagier J.C."/>
            <person name="Raoult D."/>
        </authorList>
    </citation>
    <scope>NUCLEOTIDE SEQUENCE [LARGE SCALE GENOMIC DNA]</scope>
    <source>
        <strain evidence="4">Vm-5</strain>
    </source>
</reference>
<dbReference type="eggNOG" id="COG0491">
    <property type="taxonomic scope" value="Bacteria"/>
</dbReference>
<dbReference type="InterPro" id="IPR001279">
    <property type="entry name" value="Metallo-B-lactamas"/>
</dbReference>
<dbReference type="InterPro" id="IPR036873">
    <property type="entry name" value="Rhodanese-like_dom_sf"/>
</dbReference>
<dbReference type="SUPFAM" id="SSF52821">
    <property type="entry name" value="Rhodanese/Cell cycle control phosphatase"/>
    <property type="match status" value="1"/>
</dbReference>
<dbReference type="RefSeq" id="WP_021291892.1">
    <property type="nucleotide sequence ID" value="NZ_BNER01000004.1"/>
</dbReference>
<dbReference type="SUPFAM" id="SSF56281">
    <property type="entry name" value="Metallo-hydrolase/oxidoreductase"/>
    <property type="match status" value="1"/>
</dbReference>
<dbReference type="InterPro" id="IPR036866">
    <property type="entry name" value="RibonucZ/Hydroxyglut_hydro"/>
</dbReference>
<dbReference type="PANTHER" id="PTHR43084">
    <property type="entry name" value="PERSULFIDE DIOXYGENASE ETHE1"/>
    <property type="match status" value="1"/>
</dbReference>
<dbReference type="STRING" id="1462526.BN990_02761"/>
<dbReference type="InterPro" id="IPR001763">
    <property type="entry name" value="Rhodanese-like_dom"/>
</dbReference>
<sequence>MAQTMSTTELAEKIINYEETTILDVRNTEEFDDWKIEGGNVEIINEPYFNLLDGVESIGDKLDKDKEIIVVCAKGGSSEMIADLLEEAGFTNVYSLEGGMKAWSEHLEPVKIADLKDGGELYQFVRLGKGCLSYFVESNGEAAVIDPARMIDVYIRFAEEKGVQIKHVLDTHLHADHISGGRKLAEETAGSYYLPPKDATEVTFNYQPLQEGNDIMVGNTQVSVQPVYSPGHTIGSTSFIIDDAYLLTGDILFVKSIGRPDLAGFAEDWVGDLRETLYSRYKDLSKELIALPAHYTFAEELGKGGQVSARLGDLYEKNTGLQVENENDFRKMVTENLPPQPNDYQAIRETNMGKINPEHEKQKEMETGPNRCAVEG</sequence>
<comment type="caution">
    <text evidence="3">The sequence shown here is derived from an EMBL/GenBank/DDBJ whole genome shotgun (WGS) entry which is preliminary data.</text>
</comment>
<name>A0A024QDY6_9BACI</name>
<evidence type="ECO:0000256" key="1">
    <source>
        <dbReference type="SAM" id="MobiDB-lite"/>
    </source>
</evidence>
<dbReference type="PANTHER" id="PTHR43084:SF7">
    <property type="entry name" value="BETA-LACTAMASE DOMAIN PROTEIN"/>
    <property type="match status" value="1"/>
</dbReference>
<dbReference type="Pfam" id="PF00753">
    <property type="entry name" value="Lactamase_B"/>
    <property type="match status" value="1"/>
</dbReference>
<reference evidence="3 4" key="1">
    <citation type="submission" date="2014-03" db="EMBL/GenBank/DDBJ databases">
        <authorList>
            <person name="Urmite Genomes U."/>
        </authorList>
    </citation>
    <scope>NUCLEOTIDE SEQUENCE [LARGE SCALE GENOMIC DNA]</scope>
    <source>
        <strain evidence="3 4">Vm-5</strain>
    </source>
</reference>
<dbReference type="InterPro" id="IPR044528">
    <property type="entry name" value="POD-like_MBL-fold"/>
</dbReference>
<dbReference type="SMART" id="SM00450">
    <property type="entry name" value="RHOD"/>
    <property type="match status" value="1"/>
</dbReference>
<evidence type="ECO:0000313" key="3">
    <source>
        <dbReference type="EMBL" id="CDQ40437.1"/>
    </source>
</evidence>
<dbReference type="CDD" id="cd07724">
    <property type="entry name" value="POD-like_MBL-fold"/>
    <property type="match status" value="1"/>
</dbReference>
<proteinExistence type="predicted"/>
<dbReference type="eggNOG" id="COG0607">
    <property type="taxonomic scope" value="Bacteria"/>
</dbReference>
<accession>A0A024QDY6</accession>
<dbReference type="AlphaFoldDB" id="A0A024QDY6"/>
<dbReference type="GO" id="GO:0050313">
    <property type="term" value="F:sulfur dioxygenase activity"/>
    <property type="evidence" value="ECO:0007669"/>
    <property type="project" value="InterPro"/>
</dbReference>
<dbReference type="SMART" id="SM00849">
    <property type="entry name" value="Lactamase_B"/>
    <property type="match status" value="1"/>
</dbReference>
<keyword evidence="4" id="KW-1185">Reference proteome</keyword>
<feature type="region of interest" description="Disordered" evidence="1">
    <location>
        <begin position="356"/>
        <end position="376"/>
    </location>
</feature>
<dbReference type="OrthoDB" id="9784009at2"/>
<evidence type="ECO:0000259" key="2">
    <source>
        <dbReference type="PROSITE" id="PS50206"/>
    </source>
</evidence>